<dbReference type="GeneID" id="132539533"/>
<name>A0ABM3XRV7_ERIEU</name>
<proteinExistence type="predicted"/>
<sequence length="350" mass="39856">MENSTKPFPLVTGPIYFFDQMKPKIKKWEKREQDRQDSLISLPSHRKSTKYEVGEEARESVVTTAEDEDDSYAYSHILSVSRMSGSLKITKTCQQGYLFKEHKLMAAELLRDLGEMFQTYADYNFTFPVGVANLVSYSWYDLTEGSTVAAVRKSTLKIKDAMKRDYNSISLVSCNTRVTAGESYSEENYLMKVKSDSLSTSSKPMEKAFLVGQSQQSQNSHSIGVPVVIHFSLSSKKCLENGWISQNPSPPVDILMWKTTLNTAVKKLQVALSQIKEEEERLKKKGFNKQLILNHYTDTEVTVKERCNPQMTPCFWLELLKRKPQMPTVKTDSADVKKFHYALLDGSSLT</sequence>
<keyword evidence="1" id="KW-0175">Coiled coil</keyword>
<evidence type="ECO:0000313" key="2">
    <source>
        <dbReference type="Proteomes" id="UP001652624"/>
    </source>
</evidence>
<dbReference type="Proteomes" id="UP001652624">
    <property type="component" value="Chromosome 7"/>
</dbReference>
<reference evidence="3" key="1">
    <citation type="submission" date="2025-08" db="UniProtKB">
        <authorList>
            <consortium name="RefSeq"/>
        </authorList>
    </citation>
    <scope>IDENTIFICATION</scope>
</reference>
<dbReference type="RefSeq" id="XP_060051549.1">
    <property type="nucleotide sequence ID" value="XM_060195566.1"/>
</dbReference>
<protein>
    <submittedName>
        <fullName evidence="3">Uncharacterized protein LOC132539533</fullName>
    </submittedName>
</protein>
<keyword evidence="2" id="KW-1185">Reference proteome</keyword>
<gene>
    <name evidence="3" type="primary">LOC132539533</name>
</gene>
<evidence type="ECO:0000313" key="3">
    <source>
        <dbReference type="RefSeq" id="XP_060051549.1"/>
    </source>
</evidence>
<organism evidence="2 3">
    <name type="scientific">Erinaceus europaeus</name>
    <name type="common">Western European hedgehog</name>
    <dbReference type="NCBI Taxonomy" id="9365"/>
    <lineage>
        <taxon>Eukaryota</taxon>
        <taxon>Metazoa</taxon>
        <taxon>Chordata</taxon>
        <taxon>Craniata</taxon>
        <taxon>Vertebrata</taxon>
        <taxon>Euteleostomi</taxon>
        <taxon>Mammalia</taxon>
        <taxon>Eutheria</taxon>
        <taxon>Laurasiatheria</taxon>
        <taxon>Eulipotyphla</taxon>
        <taxon>Erinaceidae</taxon>
        <taxon>Erinaceinae</taxon>
        <taxon>Erinaceus</taxon>
    </lineage>
</organism>
<feature type="coiled-coil region" evidence="1">
    <location>
        <begin position="258"/>
        <end position="285"/>
    </location>
</feature>
<evidence type="ECO:0000256" key="1">
    <source>
        <dbReference type="SAM" id="Coils"/>
    </source>
</evidence>
<accession>A0ABM3XRV7</accession>